<sequence>MNDINKLNEELNESFHIINTCLEEQNLKNFAEEARKLTSIIFKSHQGDLWWQDMGIQVITISLYFLYKEFPDVVESKGNINLINLNFCLTFMVTPINVDEKYMYGFFEYIDELTEEPIYDYIDKEAVQCIKGSKIGFIALISEMHHLIMKLKSIDNTEVIA</sequence>
<dbReference type="RefSeq" id="WP_184090862.1">
    <property type="nucleotide sequence ID" value="NZ_AP023367.1"/>
</dbReference>
<protein>
    <submittedName>
        <fullName evidence="1">Uncharacterized protein</fullName>
    </submittedName>
</protein>
<accession>A0A6S6R3A7</accession>
<dbReference type="AlphaFoldDB" id="A0A6S6R3A7"/>
<organism evidence="1 2">
    <name type="scientific">Anaerocolumna cellulosilytica</name>
    <dbReference type="NCBI Taxonomy" id="433286"/>
    <lineage>
        <taxon>Bacteria</taxon>
        <taxon>Bacillati</taxon>
        <taxon>Bacillota</taxon>
        <taxon>Clostridia</taxon>
        <taxon>Lachnospirales</taxon>
        <taxon>Lachnospiraceae</taxon>
        <taxon>Anaerocolumna</taxon>
    </lineage>
</organism>
<evidence type="ECO:0000313" key="1">
    <source>
        <dbReference type="EMBL" id="BCJ93528.1"/>
    </source>
</evidence>
<dbReference type="KEGG" id="acel:acsn021_10970"/>
<gene>
    <name evidence="1" type="ORF">acsn021_10970</name>
</gene>
<evidence type="ECO:0000313" key="2">
    <source>
        <dbReference type="Proteomes" id="UP000515561"/>
    </source>
</evidence>
<keyword evidence="2" id="KW-1185">Reference proteome</keyword>
<name>A0A6S6R3A7_9FIRM</name>
<proteinExistence type="predicted"/>
<reference evidence="1 2" key="1">
    <citation type="journal article" date="2016" name="Int. J. Syst. Evol. Microbiol.">
        <title>Descriptions of Anaerotaenia torta gen. nov., sp. nov. and Anaerocolumna cellulosilytica gen. nov., sp. nov. isolated from a methanogenic reactor of cattle waste.</title>
        <authorList>
            <person name="Uek A."/>
            <person name="Ohtaki Y."/>
            <person name="Kaku N."/>
            <person name="Ueki K."/>
        </authorList>
    </citation>
    <scope>NUCLEOTIDE SEQUENCE [LARGE SCALE GENOMIC DNA]</scope>
    <source>
        <strain evidence="1 2">SN021</strain>
    </source>
</reference>
<dbReference type="Proteomes" id="UP000515561">
    <property type="component" value="Chromosome"/>
</dbReference>
<dbReference type="EMBL" id="AP023367">
    <property type="protein sequence ID" value="BCJ93528.1"/>
    <property type="molecule type" value="Genomic_DNA"/>
</dbReference>